<dbReference type="InterPro" id="IPR036034">
    <property type="entry name" value="PDZ_sf"/>
</dbReference>
<dbReference type="SUPFAM" id="SSF102114">
    <property type="entry name" value="Radical SAM enzymes"/>
    <property type="match status" value="1"/>
</dbReference>
<dbReference type="InterPro" id="IPR007549">
    <property type="entry name" value="DUF512"/>
</dbReference>
<dbReference type="AlphaFoldDB" id="A0A366IC27"/>
<gene>
    <name evidence="4" type="ORF">DES36_10389</name>
</gene>
<proteinExistence type="predicted"/>
<dbReference type="Pfam" id="PF19238">
    <property type="entry name" value="Radical_SAM_2"/>
    <property type="match status" value="1"/>
</dbReference>
<evidence type="ECO:0000259" key="3">
    <source>
        <dbReference type="Pfam" id="PF19238"/>
    </source>
</evidence>
<evidence type="ECO:0000313" key="4">
    <source>
        <dbReference type="EMBL" id="RBP68327.1"/>
    </source>
</evidence>
<sequence length="435" mass="50232">MEEDILIVKIDEESIAEELDIEAGDKLLTINGKKPWDILEYRYLINDEFLLVEIQKANGEIWQLEIEKDYEEPLGITFQEEMIDKPKSCHNNCVFCFINQLPKGMRDTLYFKDDDTRLSFLYGNYVTLTNLSQEDIERLIEYRLEPINISVHTTNPELRVKMLHNKKAYNINEALIKFYDNKIHMNIQIVLVPEYNDGQELDKTLKDLTQMVPYINSISIVPVGLTKYRDQLNPIRTFTREECKGVIRQIDHYQTQMQEKIGKNVVYASDEFFLKGNINIPPVDYYDSFAQLENGVGMVSLFTNQCYTALEDTKGKVKEKDITVITGGLAYPIMDRIVQKIMGKYQDLNIQVVEIPNIFFGSDITVSGLVTGKDIIAELEKHQLGSQVLFPANMLRFEGDKFLDDVTVDELTEKLGVPCIPVEIDGIEFIEKLLY</sequence>
<dbReference type="Pfam" id="PF04459">
    <property type="entry name" value="DUF512"/>
    <property type="match status" value="1"/>
</dbReference>
<dbReference type="EMBL" id="QNRX01000003">
    <property type="protein sequence ID" value="RBP68327.1"/>
    <property type="molecule type" value="Genomic_DNA"/>
</dbReference>
<keyword evidence="5" id="KW-1185">Reference proteome</keyword>
<name>A0A366IC27_9FIRM</name>
<accession>A0A366IC27</accession>
<organism evidence="4 5">
    <name type="scientific">Alkalibaculum bacchi</name>
    <dbReference type="NCBI Taxonomy" id="645887"/>
    <lineage>
        <taxon>Bacteria</taxon>
        <taxon>Bacillati</taxon>
        <taxon>Bacillota</taxon>
        <taxon>Clostridia</taxon>
        <taxon>Eubacteriales</taxon>
        <taxon>Eubacteriaceae</taxon>
        <taxon>Alkalibaculum</taxon>
    </lineage>
</organism>
<feature type="domain" description="DUF512" evidence="1">
    <location>
        <begin position="221"/>
        <end position="423"/>
    </location>
</feature>
<dbReference type="InterPro" id="IPR013785">
    <property type="entry name" value="Aldolase_TIM"/>
</dbReference>
<dbReference type="RefSeq" id="WP_113919759.1">
    <property type="nucleotide sequence ID" value="NZ_QNRX01000003.1"/>
</dbReference>
<dbReference type="InterPro" id="IPR041489">
    <property type="entry name" value="PDZ_6"/>
</dbReference>
<dbReference type="OrthoDB" id="9774724at2"/>
<evidence type="ECO:0000259" key="1">
    <source>
        <dbReference type="Pfam" id="PF04459"/>
    </source>
</evidence>
<dbReference type="InterPro" id="IPR058240">
    <property type="entry name" value="rSAM_sf"/>
</dbReference>
<dbReference type="InterPro" id="IPR045375">
    <property type="entry name" value="Put_radical_SAM-like_N"/>
</dbReference>
<feature type="domain" description="PDZ" evidence="2">
    <location>
        <begin position="7"/>
        <end position="46"/>
    </location>
</feature>
<comment type="caution">
    <text evidence="4">The sequence shown here is derived from an EMBL/GenBank/DDBJ whole genome shotgun (WGS) entry which is preliminary data.</text>
</comment>
<protein>
    <submittedName>
        <fullName evidence="4">Putative radical SAM enzyme (TIGR03279 family)</fullName>
    </submittedName>
</protein>
<dbReference type="Pfam" id="PF17820">
    <property type="entry name" value="PDZ_6"/>
    <property type="match status" value="1"/>
</dbReference>
<feature type="domain" description="Putative radical SAM N-terminal" evidence="3">
    <location>
        <begin position="68"/>
        <end position="218"/>
    </location>
</feature>
<dbReference type="SUPFAM" id="SSF50156">
    <property type="entry name" value="PDZ domain-like"/>
    <property type="match status" value="1"/>
</dbReference>
<reference evidence="4 5" key="1">
    <citation type="submission" date="2018-06" db="EMBL/GenBank/DDBJ databases">
        <title>Genomic Encyclopedia of Type Strains, Phase IV (KMG-IV): sequencing the most valuable type-strain genomes for metagenomic binning, comparative biology and taxonomic classification.</title>
        <authorList>
            <person name="Goeker M."/>
        </authorList>
    </citation>
    <scope>NUCLEOTIDE SEQUENCE [LARGE SCALE GENOMIC DNA]</scope>
    <source>
        <strain evidence="4 5">DSM 22112</strain>
    </source>
</reference>
<dbReference type="Gene3D" id="3.20.20.70">
    <property type="entry name" value="Aldolase class I"/>
    <property type="match status" value="1"/>
</dbReference>
<dbReference type="Proteomes" id="UP000253490">
    <property type="component" value="Unassembled WGS sequence"/>
</dbReference>
<evidence type="ECO:0000259" key="2">
    <source>
        <dbReference type="Pfam" id="PF17820"/>
    </source>
</evidence>
<evidence type="ECO:0000313" key="5">
    <source>
        <dbReference type="Proteomes" id="UP000253490"/>
    </source>
</evidence>